<dbReference type="EMBL" id="AP019872">
    <property type="protein sequence ID" value="BBN16503.1"/>
    <property type="molecule type" value="Genomic_DNA"/>
</dbReference>
<gene>
    <name evidence="2" type="ORF">AXG93_1527s1010</name>
    <name evidence="1" type="ORF">Mp_7g06890</name>
</gene>
<dbReference type="Proteomes" id="UP000077202">
    <property type="component" value="Unassembled WGS sequence"/>
</dbReference>
<dbReference type="EMBL" id="LVLJ01001411">
    <property type="protein sequence ID" value="OAE29805.1"/>
    <property type="molecule type" value="Genomic_DNA"/>
</dbReference>
<reference evidence="4" key="3">
    <citation type="journal article" date="2020" name="Curr. Biol.">
        <title>Chromatin organization in early land plants reveals an ancestral association between H3K27me3, transposons, and constitutive heterochromatin.</title>
        <authorList>
            <person name="Montgomery S.A."/>
            <person name="Tanizawa Y."/>
            <person name="Galik B."/>
            <person name="Wang N."/>
            <person name="Ito T."/>
            <person name="Mochizuki T."/>
            <person name="Akimcheva S."/>
            <person name="Bowman J.L."/>
            <person name="Cognat V."/>
            <person name="Marechal-Drouard L."/>
            <person name="Ekker H."/>
            <person name="Hong S.F."/>
            <person name="Kohchi T."/>
            <person name="Lin S.S."/>
            <person name="Liu L.D."/>
            <person name="Nakamura Y."/>
            <person name="Valeeva L.R."/>
            <person name="Shakirov E.V."/>
            <person name="Shippen D.E."/>
            <person name="Wei W.L."/>
            <person name="Yagura M."/>
            <person name="Yamaoka S."/>
            <person name="Yamato K.T."/>
            <person name="Liu C."/>
            <person name="Berger F."/>
        </authorList>
    </citation>
    <scope>NUCLEOTIDE SEQUENCE [LARGE SCALE GENOMIC DNA]</scope>
    <source>
        <strain evidence="4">Tak-1</strain>
    </source>
</reference>
<sequence length="146" mass="15168">MKGREGAEIGCNFRHAIAAQSLDQPHGGTGARCSRREAVEKTYQTGTNPTSQPVAGREASLLAPCVGIEGRPGRPSIRPSVSRLALRLDAGTLNWAGGGGDNGVGSSRRLGRNSELLGLCHMELSFVGSASTESRGPPEGAVCQEQ</sequence>
<proteinExistence type="predicted"/>
<evidence type="ECO:0000313" key="2">
    <source>
        <dbReference type="EMBL" id="OAE29805.1"/>
    </source>
</evidence>
<protein>
    <submittedName>
        <fullName evidence="2">Uncharacterized protein</fullName>
    </submittedName>
</protein>
<name>A0A176WC40_MARPO</name>
<organism evidence="2 3">
    <name type="scientific">Marchantia polymorpha subsp. ruderalis</name>
    <dbReference type="NCBI Taxonomy" id="1480154"/>
    <lineage>
        <taxon>Eukaryota</taxon>
        <taxon>Viridiplantae</taxon>
        <taxon>Streptophyta</taxon>
        <taxon>Embryophyta</taxon>
        <taxon>Marchantiophyta</taxon>
        <taxon>Marchantiopsida</taxon>
        <taxon>Marchantiidae</taxon>
        <taxon>Marchantiales</taxon>
        <taxon>Marchantiaceae</taxon>
        <taxon>Marchantia</taxon>
    </lineage>
</organism>
<evidence type="ECO:0000313" key="3">
    <source>
        <dbReference type="Proteomes" id="UP000077202"/>
    </source>
</evidence>
<evidence type="ECO:0000313" key="1">
    <source>
        <dbReference type="EMBL" id="BBN16503.1"/>
    </source>
</evidence>
<keyword evidence="3" id="KW-1185">Reference proteome</keyword>
<reference evidence="2 3" key="1">
    <citation type="submission" date="2016-03" db="EMBL/GenBank/DDBJ databases">
        <title>Mechanisms controlling the formation of the plant cell surface in tip-growing cells are functionally conserved among land plants.</title>
        <authorList>
            <person name="Honkanen S."/>
            <person name="Jones V.A."/>
            <person name="Morieri G."/>
            <person name="Champion C."/>
            <person name="Hetherington A.J."/>
            <person name="Kelly S."/>
            <person name="Saint-Marcoux D."/>
            <person name="Proust H."/>
            <person name="Prescott H."/>
            <person name="Dolan L."/>
        </authorList>
    </citation>
    <scope>NUCLEOTIDE SEQUENCE [LARGE SCALE GENOMIC DNA]</scope>
    <source>
        <strain evidence="3">cv. Tak-1 and cv. Tak-2</strain>
        <tissue evidence="2">Whole gametophyte</tissue>
    </source>
</reference>
<dbReference type="Proteomes" id="UP001162541">
    <property type="component" value="Chromosome 7"/>
</dbReference>
<reference evidence="1" key="2">
    <citation type="journal article" date="2019" name="Curr. Biol.">
        <title>Chromatin organization in early land plants reveals an ancestral association between H3K27me3, transposons, and constitutive heterochromatin.</title>
        <authorList>
            <person name="Montgomery S.A."/>
            <person name="Tanizawa Y."/>
            <person name="Galik B."/>
            <person name="Wang N."/>
            <person name="Ito T."/>
            <person name="Mochizuki T."/>
            <person name="Akimcheva S."/>
            <person name="Bowman J."/>
            <person name="Cognat V."/>
            <person name="Drouard L."/>
            <person name="Ekker H."/>
            <person name="Houng S."/>
            <person name="Kohchi T."/>
            <person name="Lin S."/>
            <person name="Liu L.D."/>
            <person name="Nakamura Y."/>
            <person name="Valeeva L.R."/>
            <person name="Shakirov E.V."/>
            <person name="Shippen D.E."/>
            <person name="Wei W."/>
            <person name="Yagura M."/>
            <person name="Yamaoka S."/>
            <person name="Yamato K.T."/>
            <person name="Liu C."/>
            <person name="Berger F."/>
        </authorList>
    </citation>
    <scope>NUCLEOTIDE SEQUENCE [LARGE SCALE GENOMIC DNA]</scope>
    <source>
        <strain evidence="1">Tak-1</strain>
    </source>
</reference>
<accession>A0A176WC40</accession>
<dbReference type="AlphaFoldDB" id="A0A176WC40"/>
<evidence type="ECO:0000313" key="4">
    <source>
        <dbReference type="Proteomes" id="UP001162541"/>
    </source>
</evidence>